<dbReference type="PRINTS" id="PR00980">
    <property type="entry name" value="TRNASYNTHALA"/>
</dbReference>
<evidence type="ECO:0000256" key="8">
    <source>
        <dbReference type="ARBA" id="ARBA00022917"/>
    </source>
</evidence>
<dbReference type="InterPro" id="IPR050058">
    <property type="entry name" value="Ala-tRNA_ligase"/>
</dbReference>
<dbReference type="RefSeq" id="XP_004037183.1">
    <property type="nucleotide sequence ID" value="XM_004037135.1"/>
</dbReference>
<dbReference type="OrthoDB" id="2423964at2759"/>
<dbReference type="SUPFAM" id="SSF55681">
    <property type="entry name" value="Class II aaRS and biotin synthetases"/>
    <property type="match status" value="1"/>
</dbReference>
<evidence type="ECO:0000256" key="2">
    <source>
        <dbReference type="ARBA" id="ARBA00013168"/>
    </source>
</evidence>
<dbReference type="InterPro" id="IPR018165">
    <property type="entry name" value="Ala-tRNA-synth_IIc_core"/>
</dbReference>
<accession>G0QNK8</accession>
<dbReference type="GO" id="GO:0000049">
    <property type="term" value="F:tRNA binding"/>
    <property type="evidence" value="ECO:0007669"/>
    <property type="project" value="UniProtKB-KW"/>
</dbReference>
<protein>
    <recommendedName>
        <fullName evidence="2">alanine--tRNA ligase</fullName>
        <ecNumber evidence="2">6.1.1.7</ecNumber>
    </recommendedName>
</protein>
<dbReference type="PROSITE" id="PS50860">
    <property type="entry name" value="AA_TRNA_LIGASE_II_ALA"/>
    <property type="match status" value="1"/>
</dbReference>
<comment type="similarity">
    <text evidence="1">Belongs to the class-II aminoacyl-tRNA synthetase family.</text>
</comment>
<evidence type="ECO:0000313" key="12">
    <source>
        <dbReference type="Proteomes" id="UP000008983"/>
    </source>
</evidence>
<evidence type="ECO:0000256" key="6">
    <source>
        <dbReference type="ARBA" id="ARBA00022840"/>
    </source>
</evidence>
<dbReference type="GO" id="GO:0006419">
    <property type="term" value="P:alanyl-tRNA aminoacylation"/>
    <property type="evidence" value="ECO:0007669"/>
    <property type="project" value="InterPro"/>
</dbReference>
<evidence type="ECO:0000256" key="5">
    <source>
        <dbReference type="ARBA" id="ARBA00022741"/>
    </source>
</evidence>
<dbReference type="Gene3D" id="3.30.930.10">
    <property type="entry name" value="Bira Bifunctional Protein, Domain 2"/>
    <property type="match status" value="1"/>
</dbReference>
<dbReference type="EMBL" id="GL983500">
    <property type="protein sequence ID" value="EGR33197.1"/>
    <property type="molecule type" value="Genomic_DNA"/>
</dbReference>
<keyword evidence="3" id="KW-0820">tRNA-binding</keyword>
<dbReference type="Proteomes" id="UP000008983">
    <property type="component" value="Unassembled WGS sequence"/>
</dbReference>
<dbReference type="InParanoid" id="G0QNK8"/>
<keyword evidence="9" id="KW-0030">Aminoacyl-tRNA synthetase</keyword>
<keyword evidence="12" id="KW-1185">Reference proteome</keyword>
<dbReference type="PANTHER" id="PTHR11777:SF9">
    <property type="entry name" value="ALANINE--TRNA LIGASE, CYTOPLASMIC"/>
    <property type="match status" value="1"/>
</dbReference>
<gene>
    <name evidence="11" type="ORF">IMG5_206857</name>
</gene>
<proteinExistence type="inferred from homology"/>
<dbReference type="GO" id="GO:0004813">
    <property type="term" value="F:alanine-tRNA ligase activity"/>
    <property type="evidence" value="ECO:0007669"/>
    <property type="project" value="UniProtKB-EC"/>
</dbReference>
<evidence type="ECO:0000256" key="3">
    <source>
        <dbReference type="ARBA" id="ARBA00022555"/>
    </source>
</evidence>
<feature type="domain" description="Alanyl-transfer RNA synthetases family profile" evidence="10">
    <location>
        <begin position="73"/>
        <end position="270"/>
    </location>
</feature>
<dbReference type="OMA" id="YMDINIV"/>
<keyword evidence="5" id="KW-0547">Nucleotide-binding</keyword>
<evidence type="ECO:0000256" key="9">
    <source>
        <dbReference type="ARBA" id="ARBA00023146"/>
    </source>
</evidence>
<dbReference type="InterPro" id="IPR018164">
    <property type="entry name" value="Ala-tRNA-synth_IIc_N"/>
</dbReference>
<dbReference type="PANTHER" id="PTHR11777">
    <property type="entry name" value="ALANYL-TRNA SYNTHETASE"/>
    <property type="match status" value="1"/>
</dbReference>
<dbReference type="InterPro" id="IPR002318">
    <property type="entry name" value="Ala-tRNA-lgiase_IIc"/>
</dbReference>
<evidence type="ECO:0000259" key="10">
    <source>
        <dbReference type="PROSITE" id="PS50860"/>
    </source>
</evidence>
<dbReference type="GO" id="GO:0005524">
    <property type="term" value="F:ATP binding"/>
    <property type="evidence" value="ECO:0007669"/>
    <property type="project" value="UniProtKB-KW"/>
</dbReference>
<keyword evidence="6" id="KW-0067">ATP-binding</keyword>
<keyword evidence="4" id="KW-0436">Ligase</keyword>
<dbReference type="STRING" id="857967.G0QNK8"/>
<dbReference type="AlphaFoldDB" id="G0QNK8"/>
<keyword evidence="8" id="KW-0648">Protein biosynthesis</keyword>
<evidence type="ECO:0000256" key="4">
    <source>
        <dbReference type="ARBA" id="ARBA00022598"/>
    </source>
</evidence>
<dbReference type="GO" id="GO:0005739">
    <property type="term" value="C:mitochondrion"/>
    <property type="evidence" value="ECO:0007669"/>
    <property type="project" value="TreeGrafter"/>
</dbReference>
<evidence type="ECO:0000313" key="11">
    <source>
        <dbReference type="EMBL" id="EGR33197.1"/>
    </source>
</evidence>
<evidence type="ECO:0000256" key="7">
    <source>
        <dbReference type="ARBA" id="ARBA00022884"/>
    </source>
</evidence>
<dbReference type="eggNOG" id="KOG0188">
    <property type="taxonomic scope" value="Eukaryota"/>
</dbReference>
<dbReference type="Pfam" id="PF01411">
    <property type="entry name" value="tRNA-synt_2c"/>
    <property type="match status" value="1"/>
</dbReference>
<evidence type="ECO:0000256" key="1">
    <source>
        <dbReference type="ARBA" id="ARBA00008226"/>
    </source>
</evidence>
<dbReference type="GeneID" id="14909373"/>
<sequence length="308" mass="35733">MKQLTKPEFLKNPQKYYPQKVFEKYGYTRHICPKCSNNYWRISPSQNTCGDSQCTGKYTFIGEKTGIGIQKKVTYTEAWKIFEKSLNNARIQCKTVPRYPIVARWRNDVDFVAAGIYCFQPYCMTGELQPPENPLIQPQFCVRFNDLDNIGLTGRHYSGFVMLGIQCFNYPGKYIFFSEECVEFNIEWLTKGLGIKKEEITFVEDVWCGGGNLGTSIEFFVKGLEVGNMVFMQYKYSPNGDIWPLETTVIDVGIGLERIPWVLNGSYNSYVDTFGRSYAYLVDKLGVLIIKRWVLGINRTFYVYFKQR</sequence>
<dbReference type="EC" id="6.1.1.7" evidence="2"/>
<dbReference type="InterPro" id="IPR045864">
    <property type="entry name" value="aa-tRNA-synth_II/BPL/LPL"/>
</dbReference>
<organism evidence="11 12">
    <name type="scientific">Ichthyophthirius multifiliis</name>
    <name type="common">White spot disease agent</name>
    <name type="synonym">Ich</name>
    <dbReference type="NCBI Taxonomy" id="5932"/>
    <lineage>
        <taxon>Eukaryota</taxon>
        <taxon>Sar</taxon>
        <taxon>Alveolata</taxon>
        <taxon>Ciliophora</taxon>
        <taxon>Intramacronucleata</taxon>
        <taxon>Oligohymenophorea</taxon>
        <taxon>Hymenostomatida</taxon>
        <taxon>Ophryoglenina</taxon>
        <taxon>Ichthyophthirius</taxon>
    </lineage>
</organism>
<reference evidence="11 12" key="1">
    <citation type="submission" date="2011-07" db="EMBL/GenBank/DDBJ databases">
        <authorList>
            <person name="Coyne R."/>
            <person name="Brami D."/>
            <person name="Johnson J."/>
            <person name="Hostetler J."/>
            <person name="Hannick L."/>
            <person name="Clark T."/>
            <person name="Cassidy-Hanley D."/>
            <person name="Inman J."/>
        </authorList>
    </citation>
    <scope>NUCLEOTIDE SEQUENCE [LARGE SCALE GENOMIC DNA]</scope>
    <source>
        <strain evidence="11 12">G5</strain>
    </source>
</reference>
<name>G0QNK8_ICHMU</name>
<dbReference type="GO" id="GO:0002161">
    <property type="term" value="F:aminoacyl-tRNA deacylase activity"/>
    <property type="evidence" value="ECO:0007669"/>
    <property type="project" value="TreeGrafter"/>
</dbReference>
<keyword evidence="7" id="KW-0694">RNA-binding</keyword>